<dbReference type="Pfam" id="PF02899">
    <property type="entry name" value="Phage_int_SAM_1"/>
    <property type="match status" value="1"/>
</dbReference>
<dbReference type="SUPFAM" id="SSF56349">
    <property type="entry name" value="DNA breaking-rejoining enzymes"/>
    <property type="match status" value="1"/>
</dbReference>
<evidence type="ECO:0000256" key="3">
    <source>
        <dbReference type="ARBA" id="ARBA00022908"/>
    </source>
</evidence>
<comment type="function">
    <text evidence="1">Site-specific tyrosine recombinase, which acts by catalyzing the cutting and rejoining of the recombining DNA molecules.</text>
</comment>
<dbReference type="PANTHER" id="PTHR30349:SF41">
    <property type="entry name" value="INTEGRASE_RECOMBINASE PROTEIN MJ0367-RELATED"/>
    <property type="match status" value="1"/>
</dbReference>
<dbReference type="InterPro" id="IPR010998">
    <property type="entry name" value="Integrase_recombinase_N"/>
</dbReference>
<proteinExistence type="inferred from homology"/>
<dbReference type="GO" id="GO:0015074">
    <property type="term" value="P:DNA integration"/>
    <property type="evidence" value="ECO:0007669"/>
    <property type="project" value="UniProtKB-KW"/>
</dbReference>
<protein>
    <submittedName>
        <fullName evidence="9">Integrase</fullName>
    </submittedName>
</protein>
<name>A0A0A0HXT6_CLOBO</name>
<feature type="domain" description="Tyr recombinase" evidence="7">
    <location>
        <begin position="97"/>
        <end position="270"/>
    </location>
</feature>
<evidence type="ECO:0000259" key="8">
    <source>
        <dbReference type="PROSITE" id="PS51900"/>
    </source>
</evidence>
<comment type="caution">
    <text evidence="9">The sequence shown here is derived from an EMBL/GenBank/DDBJ whole genome shotgun (WGS) entry which is preliminary data.</text>
</comment>
<dbReference type="Gene3D" id="1.10.150.130">
    <property type="match status" value="1"/>
</dbReference>
<dbReference type="GO" id="GO:0006310">
    <property type="term" value="P:DNA recombination"/>
    <property type="evidence" value="ECO:0007669"/>
    <property type="project" value="UniProtKB-KW"/>
</dbReference>
<feature type="domain" description="Core-binding (CB)" evidence="8">
    <location>
        <begin position="1"/>
        <end position="81"/>
    </location>
</feature>
<evidence type="ECO:0000256" key="5">
    <source>
        <dbReference type="ARBA" id="ARBA00023172"/>
    </source>
</evidence>
<evidence type="ECO:0000256" key="6">
    <source>
        <dbReference type="PROSITE-ProRule" id="PRU01248"/>
    </source>
</evidence>
<evidence type="ECO:0000256" key="1">
    <source>
        <dbReference type="ARBA" id="ARBA00003283"/>
    </source>
</evidence>
<keyword evidence="5" id="KW-0233">DNA recombination</keyword>
<dbReference type="Pfam" id="PF00589">
    <property type="entry name" value="Phage_integrase"/>
    <property type="match status" value="1"/>
</dbReference>
<dbReference type="InterPro" id="IPR004107">
    <property type="entry name" value="Integrase_SAM-like_N"/>
</dbReference>
<accession>A0A0A0HXT6</accession>
<dbReference type="InterPro" id="IPR044068">
    <property type="entry name" value="CB"/>
</dbReference>
<evidence type="ECO:0000256" key="2">
    <source>
        <dbReference type="ARBA" id="ARBA00008857"/>
    </source>
</evidence>
<evidence type="ECO:0000313" key="10">
    <source>
        <dbReference type="Proteomes" id="UP000030014"/>
    </source>
</evidence>
<dbReference type="PANTHER" id="PTHR30349">
    <property type="entry name" value="PHAGE INTEGRASE-RELATED"/>
    <property type="match status" value="1"/>
</dbReference>
<evidence type="ECO:0000259" key="7">
    <source>
        <dbReference type="PROSITE" id="PS51898"/>
    </source>
</evidence>
<dbReference type="InterPro" id="IPR013762">
    <property type="entry name" value="Integrase-like_cat_sf"/>
</dbReference>
<organism evidence="9 10">
    <name type="scientific">Clostridium botulinum C/D str. DC5</name>
    <dbReference type="NCBI Taxonomy" id="1443128"/>
    <lineage>
        <taxon>Bacteria</taxon>
        <taxon>Bacillati</taxon>
        <taxon>Bacillota</taxon>
        <taxon>Clostridia</taxon>
        <taxon>Eubacteriales</taxon>
        <taxon>Clostridiaceae</taxon>
        <taxon>Clostridium</taxon>
    </lineage>
</organism>
<dbReference type="Proteomes" id="UP000030014">
    <property type="component" value="Unassembled WGS sequence"/>
</dbReference>
<dbReference type="EMBL" id="JDRY01000172">
    <property type="protein sequence ID" value="KGM93193.1"/>
    <property type="molecule type" value="Genomic_DNA"/>
</dbReference>
<evidence type="ECO:0000256" key="4">
    <source>
        <dbReference type="ARBA" id="ARBA00023125"/>
    </source>
</evidence>
<dbReference type="InterPro" id="IPR011010">
    <property type="entry name" value="DNA_brk_join_enz"/>
</dbReference>
<reference evidence="9 10" key="1">
    <citation type="submission" date="2014-01" db="EMBL/GenBank/DDBJ databases">
        <title>Plasmidome dynamics in the species complex Clostridium novyi sensu lato converts strains of independent lineages into distinctly different pathogens.</title>
        <authorList>
            <person name="Skarin H."/>
            <person name="Segerman B."/>
        </authorList>
    </citation>
    <scope>NUCLEOTIDE SEQUENCE [LARGE SCALE GENOMIC DNA]</scope>
    <source>
        <strain evidence="9 10">DC5</strain>
    </source>
</reference>
<keyword evidence="3" id="KW-0229">DNA integration</keyword>
<keyword evidence="4 6" id="KW-0238">DNA-binding</keyword>
<dbReference type="PROSITE" id="PS51898">
    <property type="entry name" value="TYR_RECOMBINASE"/>
    <property type="match status" value="1"/>
</dbReference>
<dbReference type="InterPro" id="IPR002104">
    <property type="entry name" value="Integrase_catalytic"/>
</dbReference>
<dbReference type="AlphaFoldDB" id="A0A0A0HXT6"/>
<dbReference type="PROSITE" id="PS51900">
    <property type="entry name" value="CB"/>
    <property type="match status" value="1"/>
</dbReference>
<sequence length="272" mass="32165">MYNKLEKFIEYLYQEDKSEKTIYTYKNDIKRFVKYFEKNKLEITTINMRKFKDYLLEVLLLSPKTVNRNIIAIRQFLEYLHINNIDIKMIKIQDQGFLDDILTNDEAIRMIKETEKARDLRAKAFICTLYYTGMRVSEAISVLSKDINEDSIRILGKGRKYRDVLIPKKLKKIWKDYMTVRINNSDKLFTGREGGISRFTALNIVKKYGGMAKIKKDKVYNHAFRHLYCINLVDRGIPIDAVKDLAGHENISTTTIYTRKSKKQLLDIINQF</sequence>
<dbReference type="InterPro" id="IPR050090">
    <property type="entry name" value="Tyrosine_recombinase_XerCD"/>
</dbReference>
<comment type="similarity">
    <text evidence="2">Belongs to the 'phage' integrase family.</text>
</comment>
<dbReference type="Gene3D" id="1.10.443.10">
    <property type="entry name" value="Intergrase catalytic core"/>
    <property type="match status" value="1"/>
</dbReference>
<dbReference type="GO" id="GO:0003677">
    <property type="term" value="F:DNA binding"/>
    <property type="evidence" value="ECO:0007669"/>
    <property type="project" value="UniProtKB-UniRule"/>
</dbReference>
<evidence type="ECO:0000313" key="9">
    <source>
        <dbReference type="EMBL" id="KGM93193.1"/>
    </source>
</evidence>
<dbReference type="RefSeq" id="WP_013726729.1">
    <property type="nucleotide sequence ID" value="NZ_JDRY01000172.1"/>
</dbReference>
<gene>
    <name evidence="9" type="ORF">Z955_15850</name>
</gene>